<evidence type="ECO:0000313" key="10">
    <source>
        <dbReference type="EMBL" id="NPC67401.1"/>
    </source>
</evidence>
<evidence type="ECO:0000256" key="1">
    <source>
        <dbReference type="ARBA" id="ARBA00022516"/>
    </source>
</evidence>
<keyword evidence="2 8" id="KW-0808">Transferase</keyword>
<evidence type="ECO:0000256" key="3">
    <source>
        <dbReference type="ARBA" id="ARBA00022723"/>
    </source>
</evidence>
<keyword evidence="1 8" id="KW-0444">Lipid biosynthesis</keyword>
<dbReference type="Proteomes" id="UP000623090">
    <property type="component" value="Unassembled WGS sequence"/>
</dbReference>
<dbReference type="InterPro" id="IPR002582">
    <property type="entry name" value="ACPS"/>
</dbReference>
<dbReference type="NCBIfam" id="TIGR00556">
    <property type="entry name" value="pantethn_trn"/>
    <property type="match status" value="1"/>
</dbReference>
<keyword evidence="6 8" id="KW-0443">Lipid metabolism</keyword>
<keyword evidence="7 8" id="KW-0275">Fatty acid biosynthesis</keyword>
<evidence type="ECO:0000256" key="7">
    <source>
        <dbReference type="ARBA" id="ARBA00023160"/>
    </source>
</evidence>
<evidence type="ECO:0000259" key="9">
    <source>
        <dbReference type="Pfam" id="PF01648"/>
    </source>
</evidence>
<organism evidence="10 11">
    <name type="scientific">Komagataeibacter melomenusus</name>
    <dbReference type="NCBI Taxonomy" id="2766578"/>
    <lineage>
        <taxon>Bacteria</taxon>
        <taxon>Pseudomonadati</taxon>
        <taxon>Pseudomonadota</taxon>
        <taxon>Alphaproteobacteria</taxon>
        <taxon>Acetobacterales</taxon>
        <taxon>Acetobacteraceae</taxon>
        <taxon>Komagataeibacter</taxon>
    </lineage>
</organism>
<comment type="caution">
    <text evidence="10">The sequence shown here is derived from an EMBL/GenBank/DDBJ whole genome shotgun (WGS) entry which is preliminary data.</text>
</comment>
<evidence type="ECO:0000256" key="4">
    <source>
        <dbReference type="ARBA" id="ARBA00022832"/>
    </source>
</evidence>
<keyword evidence="11" id="KW-1185">Reference proteome</keyword>
<dbReference type="InterPro" id="IPR004568">
    <property type="entry name" value="Ppantetheine-prot_Trfase_dom"/>
</dbReference>
<reference evidence="10 11" key="1">
    <citation type="journal article" date="2020" name="Microorganisms">
        <title>Description of Komagataeibacter melaceti sp. nov. and Komagataeibacter melomenusus sp. nov. Isolated from Apple Cider Vinegar.</title>
        <authorList>
            <person name="Maric L."/>
            <person name="Cleenwerck I."/>
            <person name="Accetto T."/>
            <person name="Vandamme P."/>
            <person name="Trcek J."/>
        </authorList>
    </citation>
    <scope>NUCLEOTIDE SEQUENCE [LARGE SCALE GENOMIC DNA]</scope>
    <source>
        <strain evidence="10 11">AV436</strain>
    </source>
</reference>
<dbReference type="EC" id="2.7.8.7" evidence="8"/>
<keyword evidence="4 8" id="KW-0276">Fatty acid metabolism</keyword>
<comment type="cofactor">
    <cofactor evidence="8">
        <name>Mg(2+)</name>
        <dbReference type="ChEBI" id="CHEBI:18420"/>
    </cofactor>
</comment>
<gene>
    <name evidence="8" type="primary">acpS</name>
    <name evidence="10" type="ORF">HNW77_13630</name>
</gene>
<evidence type="ECO:0000256" key="2">
    <source>
        <dbReference type="ARBA" id="ARBA00022679"/>
    </source>
</evidence>
<comment type="catalytic activity">
    <reaction evidence="8">
        <text>apo-[ACP] + CoA = holo-[ACP] + adenosine 3',5'-bisphosphate + H(+)</text>
        <dbReference type="Rhea" id="RHEA:12068"/>
        <dbReference type="Rhea" id="RHEA-COMP:9685"/>
        <dbReference type="Rhea" id="RHEA-COMP:9690"/>
        <dbReference type="ChEBI" id="CHEBI:15378"/>
        <dbReference type="ChEBI" id="CHEBI:29999"/>
        <dbReference type="ChEBI" id="CHEBI:57287"/>
        <dbReference type="ChEBI" id="CHEBI:58343"/>
        <dbReference type="ChEBI" id="CHEBI:64479"/>
        <dbReference type="EC" id="2.7.8.7"/>
    </reaction>
</comment>
<dbReference type="NCBIfam" id="TIGR00516">
    <property type="entry name" value="acpS"/>
    <property type="match status" value="1"/>
</dbReference>
<proteinExistence type="inferred from homology"/>
<comment type="subcellular location">
    <subcellularLocation>
        <location evidence="8">Cytoplasm</location>
    </subcellularLocation>
</comment>
<evidence type="ECO:0000256" key="8">
    <source>
        <dbReference type="HAMAP-Rule" id="MF_00101"/>
    </source>
</evidence>
<evidence type="ECO:0000313" key="11">
    <source>
        <dbReference type="Proteomes" id="UP000623090"/>
    </source>
</evidence>
<dbReference type="Gene3D" id="3.90.470.20">
    <property type="entry name" value="4'-phosphopantetheinyl transferase domain"/>
    <property type="match status" value="1"/>
</dbReference>
<feature type="binding site" evidence="8">
    <location>
        <position position="59"/>
    </location>
    <ligand>
        <name>Mg(2+)</name>
        <dbReference type="ChEBI" id="CHEBI:18420"/>
    </ligand>
</feature>
<feature type="binding site" evidence="8">
    <location>
        <position position="8"/>
    </location>
    <ligand>
        <name>Mg(2+)</name>
        <dbReference type="ChEBI" id="CHEBI:18420"/>
    </ligand>
</feature>
<dbReference type="Pfam" id="PF01648">
    <property type="entry name" value="ACPS"/>
    <property type="match status" value="1"/>
</dbReference>
<name>A0ABX2AID0_9PROT</name>
<dbReference type="RefSeq" id="WP_172158319.1">
    <property type="nucleotide sequence ID" value="NZ_JABJWC010000041.1"/>
</dbReference>
<dbReference type="HAMAP" id="MF_00101">
    <property type="entry name" value="AcpS"/>
    <property type="match status" value="1"/>
</dbReference>
<accession>A0ABX2AID0</accession>
<keyword evidence="3 8" id="KW-0479">Metal-binding</keyword>
<sequence>MLIGIGSDLCDARRIETVLARHGARFITRVFTVREQQAAARRQGNARLGTYAKRWAAKEACAKALGTGFAHGVFHSDLGVENLPGGQPVMRLSGGAQARLEALLPAGHKARIFLTMTDEHPYAFAQVMIMAEKAVTA</sequence>
<keyword evidence="8" id="KW-0963">Cytoplasm</keyword>
<feature type="domain" description="4'-phosphopantetheinyl transferase" evidence="9">
    <location>
        <begin position="4"/>
        <end position="98"/>
    </location>
</feature>
<dbReference type="SUPFAM" id="SSF56214">
    <property type="entry name" value="4'-phosphopantetheinyl transferase"/>
    <property type="match status" value="1"/>
</dbReference>
<evidence type="ECO:0000256" key="5">
    <source>
        <dbReference type="ARBA" id="ARBA00022842"/>
    </source>
</evidence>
<dbReference type="EMBL" id="JABJWC010000041">
    <property type="protein sequence ID" value="NPC67401.1"/>
    <property type="molecule type" value="Genomic_DNA"/>
</dbReference>
<comment type="similarity">
    <text evidence="8">Belongs to the P-Pant transferase superfamily. AcpS family.</text>
</comment>
<keyword evidence="5 8" id="KW-0460">Magnesium</keyword>
<dbReference type="GO" id="GO:0008897">
    <property type="term" value="F:holo-[acyl-carrier-protein] synthase activity"/>
    <property type="evidence" value="ECO:0007669"/>
    <property type="project" value="UniProtKB-EC"/>
</dbReference>
<comment type="function">
    <text evidence="8">Transfers the 4'-phosphopantetheine moiety from coenzyme A to a Ser of acyl-carrier-protein.</text>
</comment>
<dbReference type="InterPro" id="IPR037143">
    <property type="entry name" value="4-PPantetheinyl_Trfase_dom_sf"/>
</dbReference>
<evidence type="ECO:0000256" key="6">
    <source>
        <dbReference type="ARBA" id="ARBA00023098"/>
    </source>
</evidence>
<protein>
    <recommendedName>
        <fullName evidence="8">Holo-[acyl-carrier-protein] synthase</fullName>
        <shortName evidence="8">Holo-ACP synthase</shortName>
        <ecNumber evidence="8">2.7.8.7</ecNumber>
    </recommendedName>
    <alternativeName>
        <fullName evidence="8">4'-phosphopantetheinyl transferase AcpS</fullName>
    </alternativeName>
</protein>
<dbReference type="InterPro" id="IPR008278">
    <property type="entry name" value="4-PPantetheinyl_Trfase_dom"/>
</dbReference>